<dbReference type="eggNOG" id="ENOG5030X1I">
    <property type="taxonomic scope" value="Bacteria"/>
</dbReference>
<dbReference type="PROSITE" id="PS51257">
    <property type="entry name" value="PROKAR_LIPOPROTEIN"/>
    <property type="match status" value="1"/>
</dbReference>
<dbReference type="RefSeq" id="WP_015752311.1">
    <property type="nucleotide sequence ID" value="NC_013223.1"/>
</dbReference>
<protein>
    <recommendedName>
        <fullName evidence="2">YtkA-like domain-containing protein</fullName>
    </recommendedName>
</protein>
<name>C8X421_DESRD</name>
<evidence type="ECO:0000313" key="3">
    <source>
        <dbReference type="EMBL" id="ACV69168.1"/>
    </source>
</evidence>
<feature type="chain" id="PRO_5002992803" description="YtkA-like domain-containing protein" evidence="1">
    <location>
        <begin position="24"/>
        <end position="288"/>
    </location>
</feature>
<evidence type="ECO:0000259" key="2">
    <source>
        <dbReference type="Pfam" id="PF13115"/>
    </source>
</evidence>
<evidence type="ECO:0000256" key="1">
    <source>
        <dbReference type="SAM" id="SignalP"/>
    </source>
</evidence>
<dbReference type="Proteomes" id="UP000001052">
    <property type="component" value="Chromosome"/>
</dbReference>
<feature type="domain" description="YtkA-like" evidence="2">
    <location>
        <begin position="183"/>
        <end position="270"/>
    </location>
</feature>
<dbReference type="InterPro" id="IPR032693">
    <property type="entry name" value="YtkA-like_dom"/>
</dbReference>
<keyword evidence="1" id="KW-0732">Signal</keyword>
<reference evidence="4" key="1">
    <citation type="submission" date="2009-09" db="EMBL/GenBank/DDBJ databases">
        <title>The complete chromosome of Desulfohalobium retbaense DSM 5692.</title>
        <authorList>
            <consortium name="US DOE Joint Genome Institute (JGI-PGF)"/>
            <person name="Lucas S."/>
            <person name="Copeland A."/>
            <person name="Lapidus A."/>
            <person name="Glavina del Rio T."/>
            <person name="Dalin E."/>
            <person name="Tice H."/>
            <person name="Bruce D."/>
            <person name="Goodwin L."/>
            <person name="Pitluck S."/>
            <person name="Kyrpides N."/>
            <person name="Mavromatis K."/>
            <person name="Ivanova N."/>
            <person name="Mikhailova N."/>
            <person name="Munk A.C."/>
            <person name="Brettin T."/>
            <person name="Detter J.C."/>
            <person name="Han C."/>
            <person name="Tapia R."/>
            <person name="Larimer F."/>
            <person name="Land M."/>
            <person name="Hauser L."/>
            <person name="Markowitz V."/>
            <person name="Cheng J.-F."/>
            <person name="Hugenholtz P."/>
            <person name="Woyke T."/>
            <person name="Wu D."/>
            <person name="Spring S."/>
            <person name="Klenk H.-P."/>
            <person name="Eisen J.A."/>
        </authorList>
    </citation>
    <scope>NUCLEOTIDE SEQUENCE [LARGE SCALE GENOMIC DNA]</scope>
    <source>
        <strain evidence="4">DSM 5692</strain>
    </source>
</reference>
<gene>
    <name evidence="3" type="ordered locus">Dret_1884</name>
</gene>
<reference evidence="3 4" key="2">
    <citation type="journal article" date="2010" name="Stand. Genomic Sci.">
        <title>Complete genome sequence of Desulfohalobium retbaense type strain (HR(100)).</title>
        <authorList>
            <person name="Spring S."/>
            <person name="Nolan M."/>
            <person name="Lapidus A."/>
            <person name="Glavina Del Rio T."/>
            <person name="Copeland A."/>
            <person name="Tice H."/>
            <person name="Cheng J.F."/>
            <person name="Lucas S."/>
            <person name="Land M."/>
            <person name="Chen F."/>
            <person name="Bruce D."/>
            <person name="Goodwin L."/>
            <person name="Pitluck S."/>
            <person name="Ivanova N."/>
            <person name="Mavromatis K."/>
            <person name="Mikhailova N."/>
            <person name="Pati A."/>
            <person name="Chen A."/>
            <person name="Palaniappan K."/>
            <person name="Hauser L."/>
            <person name="Chang Y.J."/>
            <person name="Jeffries C.D."/>
            <person name="Munk C."/>
            <person name="Kiss H."/>
            <person name="Chain P."/>
            <person name="Han C."/>
            <person name="Brettin T."/>
            <person name="Detter J.C."/>
            <person name="Schuler E."/>
            <person name="Goker M."/>
            <person name="Rohde M."/>
            <person name="Bristow J."/>
            <person name="Eisen J.A."/>
            <person name="Markowitz V."/>
            <person name="Hugenholtz P."/>
            <person name="Kyrpides N.C."/>
            <person name="Klenk H.P."/>
        </authorList>
    </citation>
    <scope>NUCLEOTIDE SEQUENCE [LARGE SCALE GENOMIC DNA]</scope>
    <source>
        <strain evidence="3 4">DSM 5692</strain>
    </source>
</reference>
<dbReference type="AlphaFoldDB" id="C8X421"/>
<accession>C8X421</accession>
<dbReference type="STRING" id="485915.Dret_1884"/>
<dbReference type="HOGENOM" id="CLU_965515_0_0_7"/>
<dbReference type="EMBL" id="CP001734">
    <property type="protein sequence ID" value="ACV69168.1"/>
    <property type="molecule type" value="Genomic_DNA"/>
</dbReference>
<sequence length="288" mass="31340">MSARSLFRLLALCSSLFLLTACATTGPQSSAQHECEGAFAPHYADSVFAIGQDCQLSGELVPASGELVAGANTADLIFHNRQDADVPGLSLEFAWAKNGTRQALNPDVQEVMSGLYLIRNLQLPELQGQLIVKASKSGVADTLVFDLAAGMQQGQMDQMAHDHGDHGHGMQDMTPPETFPTTVQSEDGAFTVSYSPVPGRVLMNQIHSWEITVRDQNGDPVRAVVTADGDMPQHGHGLPTRPEVSTTEQTGVYLVEGLKFHMPGWWRVILTIRTMETHDRAIFDFMLP</sequence>
<feature type="signal peptide" evidence="1">
    <location>
        <begin position="1"/>
        <end position="23"/>
    </location>
</feature>
<organism evidence="3 4">
    <name type="scientific">Desulfohalobium retbaense (strain ATCC 49708 / DSM 5692 / JCM 16813 / HR100)</name>
    <dbReference type="NCBI Taxonomy" id="485915"/>
    <lineage>
        <taxon>Bacteria</taxon>
        <taxon>Pseudomonadati</taxon>
        <taxon>Thermodesulfobacteriota</taxon>
        <taxon>Desulfovibrionia</taxon>
        <taxon>Desulfovibrionales</taxon>
        <taxon>Desulfohalobiaceae</taxon>
        <taxon>Desulfohalobium</taxon>
    </lineage>
</organism>
<dbReference type="OrthoDB" id="5526796at2"/>
<dbReference type="KEGG" id="drt:Dret_1884"/>
<evidence type="ECO:0000313" key="4">
    <source>
        <dbReference type="Proteomes" id="UP000001052"/>
    </source>
</evidence>
<dbReference type="Pfam" id="PF13115">
    <property type="entry name" value="YtkA"/>
    <property type="match status" value="1"/>
</dbReference>
<proteinExistence type="predicted"/>
<keyword evidence="4" id="KW-1185">Reference proteome</keyword>